<evidence type="ECO:0000313" key="8">
    <source>
        <dbReference type="Proteomes" id="UP001187531"/>
    </source>
</evidence>
<gene>
    <name evidence="7" type="ORF">QYM36_014998</name>
</gene>
<dbReference type="GO" id="GO:0005886">
    <property type="term" value="C:plasma membrane"/>
    <property type="evidence" value="ECO:0007669"/>
    <property type="project" value="TreeGrafter"/>
</dbReference>
<dbReference type="InterPro" id="IPR003599">
    <property type="entry name" value="Ig_sub"/>
</dbReference>
<dbReference type="EMBL" id="JAVRJZ010000019">
    <property type="protein sequence ID" value="KAK2707166.1"/>
    <property type="molecule type" value="Genomic_DNA"/>
</dbReference>
<dbReference type="CDD" id="cd00096">
    <property type="entry name" value="Ig"/>
    <property type="match status" value="1"/>
</dbReference>
<dbReference type="Gene3D" id="2.60.40.10">
    <property type="entry name" value="Immunoglobulins"/>
    <property type="match status" value="2"/>
</dbReference>
<keyword evidence="5" id="KW-0393">Immunoglobulin domain</keyword>
<keyword evidence="4" id="KW-0325">Glycoprotein</keyword>
<dbReference type="PANTHER" id="PTHR11640:SF31">
    <property type="entry name" value="IRREGULAR CHIASM C-ROUGHEST PROTEIN-RELATED"/>
    <property type="match status" value="1"/>
</dbReference>
<accession>A0AA88HGT4</accession>
<evidence type="ECO:0000313" key="7">
    <source>
        <dbReference type="EMBL" id="KAK2707166.1"/>
    </source>
</evidence>
<keyword evidence="8" id="KW-1185">Reference proteome</keyword>
<dbReference type="PANTHER" id="PTHR11640">
    <property type="entry name" value="NEPHRIN"/>
    <property type="match status" value="1"/>
</dbReference>
<dbReference type="GO" id="GO:0050839">
    <property type="term" value="F:cell adhesion molecule binding"/>
    <property type="evidence" value="ECO:0007669"/>
    <property type="project" value="TreeGrafter"/>
</dbReference>
<dbReference type="InterPro" id="IPR013783">
    <property type="entry name" value="Ig-like_fold"/>
</dbReference>
<dbReference type="PROSITE" id="PS50835">
    <property type="entry name" value="IG_LIKE"/>
    <property type="match status" value="1"/>
</dbReference>
<evidence type="ECO:0000256" key="2">
    <source>
        <dbReference type="ARBA" id="ARBA00023136"/>
    </source>
</evidence>
<keyword evidence="3" id="KW-1015">Disulfide bond</keyword>
<evidence type="ECO:0000256" key="4">
    <source>
        <dbReference type="ARBA" id="ARBA00023180"/>
    </source>
</evidence>
<evidence type="ECO:0000256" key="5">
    <source>
        <dbReference type="ARBA" id="ARBA00023319"/>
    </source>
</evidence>
<evidence type="ECO:0000259" key="6">
    <source>
        <dbReference type="PROSITE" id="PS50835"/>
    </source>
</evidence>
<dbReference type="InterPro" id="IPR036179">
    <property type="entry name" value="Ig-like_dom_sf"/>
</dbReference>
<protein>
    <recommendedName>
        <fullName evidence="6">Ig-like domain-containing protein</fullName>
    </recommendedName>
</protein>
<dbReference type="AlphaFoldDB" id="A0AA88HGT4"/>
<dbReference type="Proteomes" id="UP001187531">
    <property type="component" value="Unassembled WGS sequence"/>
</dbReference>
<evidence type="ECO:0000256" key="1">
    <source>
        <dbReference type="ARBA" id="ARBA00004479"/>
    </source>
</evidence>
<name>A0AA88HGT4_ARTSF</name>
<feature type="domain" description="Ig-like" evidence="6">
    <location>
        <begin position="15"/>
        <end position="156"/>
    </location>
</feature>
<dbReference type="InterPro" id="IPR007110">
    <property type="entry name" value="Ig-like_dom"/>
</dbReference>
<dbReference type="GO" id="GO:0098609">
    <property type="term" value="P:cell-cell adhesion"/>
    <property type="evidence" value="ECO:0007669"/>
    <property type="project" value="TreeGrafter"/>
</dbReference>
<reference evidence="7" key="1">
    <citation type="submission" date="2023-07" db="EMBL/GenBank/DDBJ databases">
        <title>Chromosome-level genome assembly of Artemia franciscana.</title>
        <authorList>
            <person name="Jo E."/>
        </authorList>
    </citation>
    <scope>NUCLEOTIDE SEQUENCE</scope>
    <source>
        <tissue evidence="7">Whole body</tissue>
    </source>
</reference>
<sequence>MILHLNFQITLAEEPRLVITPAQPEYTAALGNPLAFTCKAEVPDPTLITDLKWISPEGLEIGVGDSTHRQVLVQTFSTDRQVCQWRRLINTQRKYSLAALYSYYRLEISTDIYYQNGDTPTNSLEFSSFHESDSGNYTCRATYTSSQTLSASVKLSNQASINWIDVPTEQRAILGKEYTVRCNVTANPAPRVRWLKDGVAISKNCLRLDKRWCGYLYPKRNTTPSSSRLGFFSLLQGLH</sequence>
<dbReference type="InterPro" id="IPR051275">
    <property type="entry name" value="Cell_adhesion_signaling"/>
</dbReference>
<keyword evidence="2" id="KW-0472">Membrane</keyword>
<evidence type="ECO:0000256" key="3">
    <source>
        <dbReference type="ARBA" id="ARBA00023157"/>
    </source>
</evidence>
<comment type="subcellular location">
    <subcellularLocation>
        <location evidence="1">Membrane</location>
        <topology evidence="1">Single-pass type I membrane protein</topology>
    </subcellularLocation>
</comment>
<dbReference type="SMART" id="SM00409">
    <property type="entry name" value="IG"/>
    <property type="match status" value="1"/>
</dbReference>
<dbReference type="SUPFAM" id="SSF48726">
    <property type="entry name" value="Immunoglobulin"/>
    <property type="match status" value="2"/>
</dbReference>
<organism evidence="7 8">
    <name type="scientific">Artemia franciscana</name>
    <name type="common">Brine shrimp</name>
    <name type="synonym">Artemia sanfranciscana</name>
    <dbReference type="NCBI Taxonomy" id="6661"/>
    <lineage>
        <taxon>Eukaryota</taxon>
        <taxon>Metazoa</taxon>
        <taxon>Ecdysozoa</taxon>
        <taxon>Arthropoda</taxon>
        <taxon>Crustacea</taxon>
        <taxon>Branchiopoda</taxon>
        <taxon>Anostraca</taxon>
        <taxon>Artemiidae</taxon>
        <taxon>Artemia</taxon>
    </lineage>
</organism>
<comment type="caution">
    <text evidence="7">The sequence shown here is derived from an EMBL/GenBank/DDBJ whole genome shotgun (WGS) entry which is preliminary data.</text>
</comment>
<proteinExistence type="predicted"/>
<dbReference type="GO" id="GO:0005911">
    <property type="term" value="C:cell-cell junction"/>
    <property type="evidence" value="ECO:0007669"/>
    <property type="project" value="TreeGrafter"/>
</dbReference>